<evidence type="ECO:0000313" key="3">
    <source>
        <dbReference type="Proteomes" id="UP001140560"/>
    </source>
</evidence>
<name>A0A9W8YAP2_9PLEO</name>
<feature type="signal peptide" evidence="1">
    <location>
        <begin position="1"/>
        <end position="23"/>
    </location>
</feature>
<keyword evidence="3" id="KW-1185">Reference proteome</keyword>
<dbReference type="EMBL" id="JAPEUY010000006">
    <property type="protein sequence ID" value="KAJ4372433.1"/>
    <property type="molecule type" value="Genomic_DNA"/>
</dbReference>
<proteinExistence type="predicted"/>
<comment type="caution">
    <text evidence="2">The sequence shown here is derived from an EMBL/GenBank/DDBJ whole genome shotgun (WGS) entry which is preliminary data.</text>
</comment>
<evidence type="ECO:0008006" key="4">
    <source>
        <dbReference type="Google" id="ProtNLM"/>
    </source>
</evidence>
<organism evidence="2 3">
    <name type="scientific">Neocucurbitaria cava</name>
    <dbReference type="NCBI Taxonomy" id="798079"/>
    <lineage>
        <taxon>Eukaryota</taxon>
        <taxon>Fungi</taxon>
        <taxon>Dikarya</taxon>
        <taxon>Ascomycota</taxon>
        <taxon>Pezizomycotina</taxon>
        <taxon>Dothideomycetes</taxon>
        <taxon>Pleosporomycetidae</taxon>
        <taxon>Pleosporales</taxon>
        <taxon>Pleosporineae</taxon>
        <taxon>Cucurbitariaceae</taxon>
        <taxon>Neocucurbitaria</taxon>
    </lineage>
</organism>
<evidence type="ECO:0000256" key="1">
    <source>
        <dbReference type="SAM" id="SignalP"/>
    </source>
</evidence>
<dbReference type="OrthoDB" id="3808977at2759"/>
<evidence type="ECO:0000313" key="2">
    <source>
        <dbReference type="EMBL" id="KAJ4372433.1"/>
    </source>
</evidence>
<accession>A0A9W8YAP2</accession>
<gene>
    <name evidence="2" type="ORF">N0V83_004207</name>
</gene>
<feature type="chain" id="PRO_5040867493" description="Agglutinin-like protein" evidence="1">
    <location>
        <begin position="24"/>
        <end position="393"/>
    </location>
</feature>
<keyword evidence="1" id="KW-0732">Signal</keyword>
<reference evidence="2" key="1">
    <citation type="submission" date="2022-10" db="EMBL/GenBank/DDBJ databases">
        <title>Tapping the CABI collections for fungal endophytes: first genome assemblies for Collariella, Neodidymelliopsis, Ascochyta clinopodiicola, Didymella pomorum, Didymosphaeria variabile, Neocosmospora piperis and Neocucurbitaria cava.</title>
        <authorList>
            <person name="Hill R."/>
        </authorList>
    </citation>
    <scope>NUCLEOTIDE SEQUENCE</scope>
    <source>
        <strain evidence="2">IMI 356814</strain>
    </source>
</reference>
<dbReference type="Proteomes" id="UP001140560">
    <property type="component" value="Unassembled WGS sequence"/>
</dbReference>
<dbReference type="AlphaFoldDB" id="A0A9W8YAP2"/>
<sequence>MLYRLRAVFIGALGLKLASLVHADYQEIWDNQRGLCTFDFDNPSGYFAYNGAGIEDETASTGVGSGADDHPFIVYCKFHFRDQADVVTQSVTYRNNAIVPTVVVPFTDAPVTSLVPGSNAECTVYPGSSILQGFDLEETYALNSATPIPPFLTSTIVVVPTSAVTTTTSTSTLTQPTETTVTPDTVTSTVATGTRTVLGKSTLTTKTVTITPWARTVKKVAITYSTTTLSCIPPKKQRRSTRGDRALAAARDVFARQDNTNVETATCYGQQVTPTVINTVFTTSTTSTETIVEQTLTTTTVVNTVTAPVPTAIQNVQATTTFTPTFTRYRWTLLPRATFTSTISITNTVTKLPKTALTPCVKPTATPQPISGGAQCKSPTTTVKNGCQKVMCH</sequence>
<protein>
    <recommendedName>
        <fullName evidence="4">Agglutinin-like protein</fullName>
    </recommendedName>
</protein>